<name>A0ABQ6M8H1_9STRA</name>
<evidence type="ECO:0000256" key="1">
    <source>
        <dbReference type="SAM" id="MobiDB-lite"/>
    </source>
</evidence>
<dbReference type="Proteomes" id="UP001165060">
    <property type="component" value="Unassembled WGS sequence"/>
</dbReference>
<dbReference type="EMBL" id="BRYB01001250">
    <property type="protein sequence ID" value="GMI21539.1"/>
    <property type="molecule type" value="Genomic_DNA"/>
</dbReference>
<keyword evidence="3" id="KW-1185">Reference proteome</keyword>
<sequence length="230" mass="24399">MPPPPPLSAFHLTNLLSARDFPAATSLLSSSPIAALEPSLLHVTPAHPTPFHLLCTVSPPPQLLALLSARLVELYAVPPPPPKRTVTNQYPAPAPPPPPPPPPALASDRWGRLPLHLYLSSLRACPAPRGAELQALATLLSLNPRAALASCAVLPPSPYSCPAASLAPPHLRGLVGGVAAALLRGRSRAEQEKAARAFLGTRAKRYTLCLCAGRYFEQRDVWTVIFSFLG</sequence>
<accession>A0ABQ6M8H1</accession>
<organism evidence="2 3">
    <name type="scientific">Tetraparma gracilis</name>
    <dbReference type="NCBI Taxonomy" id="2962635"/>
    <lineage>
        <taxon>Eukaryota</taxon>
        <taxon>Sar</taxon>
        <taxon>Stramenopiles</taxon>
        <taxon>Ochrophyta</taxon>
        <taxon>Bolidophyceae</taxon>
        <taxon>Parmales</taxon>
        <taxon>Triparmaceae</taxon>
        <taxon>Tetraparma</taxon>
    </lineage>
</organism>
<gene>
    <name evidence="2" type="ORF">TeGR_g5863</name>
</gene>
<protein>
    <submittedName>
        <fullName evidence="2">Uncharacterized protein</fullName>
    </submittedName>
</protein>
<reference evidence="2 3" key="1">
    <citation type="journal article" date="2023" name="Commun. Biol.">
        <title>Genome analysis of Parmales, the sister group of diatoms, reveals the evolutionary specialization of diatoms from phago-mixotrophs to photoautotrophs.</title>
        <authorList>
            <person name="Ban H."/>
            <person name="Sato S."/>
            <person name="Yoshikawa S."/>
            <person name="Yamada K."/>
            <person name="Nakamura Y."/>
            <person name="Ichinomiya M."/>
            <person name="Sato N."/>
            <person name="Blanc-Mathieu R."/>
            <person name="Endo H."/>
            <person name="Kuwata A."/>
            <person name="Ogata H."/>
        </authorList>
    </citation>
    <scope>NUCLEOTIDE SEQUENCE [LARGE SCALE GENOMIC DNA]</scope>
</reference>
<feature type="region of interest" description="Disordered" evidence="1">
    <location>
        <begin position="83"/>
        <end position="106"/>
    </location>
</feature>
<comment type="caution">
    <text evidence="2">The sequence shown here is derived from an EMBL/GenBank/DDBJ whole genome shotgun (WGS) entry which is preliminary data.</text>
</comment>
<evidence type="ECO:0000313" key="3">
    <source>
        <dbReference type="Proteomes" id="UP001165060"/>
    </source>
</evidence>
<evidence type="ECO:0000313" key="2">
    <source>
        <dbReference type="EMBL" id="GMI21539.1"/>
    </source>
</evidence>
<feature type="compositionally biased region" description="Pro residues" evidence="1">
    <location>
        <begin position="92"/>
        <end position="104"/>
    </location>
</feature>
<proteinExistence type="predicted"/>